<protein>
    <recommendedName>
        <fullName evidence="3">COPII coat assembly protein SEC16</fullName>
    </recommendedName>
</protein>
<sequence length="219" mass="23660">MNDTAALKPEPPLSLYSLNNMNDSAALKPEPPLSLYSLNNMNDSAALKPEPPPPLLPQPSSISSSSRLRRRNSIATSVVVVPTKLSFITSTTTKPLQSSNSFPHQNGTVPRPPPLDFELLSSSSSLNYTSLKDLLPSSSASASATNAMASPTATVASGYEISIRNRLVKQAAWAYLQPMSSSPGSSGTHFLHRLWLSLISFFKRRVVPALTQLLQRVCR</sequence>
<accession>A0A2N9IKP3</accession>
<evidence type="ECO:0008006" key="3">
    <source>
        <dbReference type="Google" id="ProtNLM"/>
    </source>
</evidence>
<gene>
    <name evidence="2" type="ORF">FSB_LOCUS52920</name>
</gene>
<dbReference type="PANTHER" id="PTHR34569:SF2">
    <property type="entry name" value="EXPRESSED PROTEIN"/>
    <property type="match status" value="1"/>
</dbReference>
<evidence type="ECO:0000256" key="1">
    <source>
        <dbReference type="SAM" id="MobiDB-lite"/>
    </source>
</evidence>
<dbReference type="EMBL" id="OIVN01006079">
    <property type="protein sequence ID" value="SPD25038.1"/>
    <property type="molecule type" value="Genomic_DNA"/>
</dbReference>
<feature type="region of interest" description="Disordered" evidence="1">
    <location>
        <begin position="43"/>
        <end position="69"/>
    </location>
</feature>
<feature type="region of interest" description="Disordered" evidence="1">
    <location>
        <begin position="90"/>
        <end position="113"/>
    </location>
</feature>
<organism evidence="2">
    <name type="scientific">Fagus sylvatica</name>
    <name type="common">Beechnut</name>
    <dbReference type="NCBI Taxonomy" id="28930"/>
    <lineage>
        <taxon>Eukaryota</taxon>
        <taxon>Viridiplantae</taxon>
        <taxon>Streptophyta</taxon>
        <taxon>Embryophyta</taxon>
        <taxon>Tracheophyta</taxon>
        <taxon>Spermatophyta</taxon>
        <taxon>Magnoliopsida</taxon>
        <taxon>eudicotyledons</taxon>
        <taxon>Gunneridae</taxon>
        <taxon>Pentapetalae</taxon>
        <taxon>rosids</taxon>
        <taxon>fabids</taxon>
        <taxon>Fagales</taxon>
        <taxon>Fagaceae</taxon>
        <taxon>Fagus</taxon>
    </lineage>
</organism>
<proteinExistence type="predicted"/>
<dbReference type="AlphaFoldDB" id="A0A2N9IKP3"/>
<reference evidence="2" key="1">
    <citation type="submission" date="2018-02" db="EMBL/GenBank/DDBJ databases">
        <authorList>
            <person name="Cohen D.B."/>
            <person name="Kent A.D."/>
        </authorList>
    </citation>
    <scope>NUCLEOTIDE SEQUENCE</scope>
</reference>
<dbReference type="PANTHER" id="PTHR34569">
    <property type="entry name" value="EXPRESSED PROTEIN"/>
    <property type="match status" value="1"/>
</dbReference>
<name>A0A2N9IKP3_FAGSY</name>
<evidence type="ECO:0000313" key="2">
    <source>
        <dbReference type="EMBL" id="SPD25038.1"/>
    </source>
</evidence>
<feature type="compositionally biased region" description="Polar residues" evidence="1">
    <location>
        <begin position="90"/>
        <end position="108"/>
    </location>
</feature>